<sequence length="98" mass="10697">MINTKANAPNNLAVAPGQFPKKKTPQREAPKSWNAVVTGMARDEPIIVKHLNVMICAQAQPTPDKIEKNKSMPVGKAKPLIIEKIAAKINVPKLVPRI</sequence>
<gene>
    <name evidence="2" type="ORF">D358_02139</name>
</gene>
<feature type="region of interest" description="Disordered" evidence="1">
    <location>
        <begin position="1"/>
        <end position="32"/>
    </location>
</feature>
<evidence type="ECO:0000256" key="1">
    <source>
        <dbReference type="SAM" id="MobiDB-lite"/>
    </source>
</evidence>
<evidence type="ECO:0000313" key="3">
    <source>
        <dbReference type="Proteomes" id="UP000015750"/>
    </source>
</evidence>
<feature type="compositionally biased region" description="Polar residues" evidence="1">
    <location>
        <begin position="1"/>
        <end position="10"/>
    </location>
</feature>
<proteinExistence type="predicted"/>
<dbReference type="Proteomes" id="UP000015750">
    <property type="component" value="Unassembled WGS sequence"/>
</dbReference>
<reference evidence="2 3" key="1">
    <citation type="submission" date="2013-06" db="EMBL/GenBank/DDBJ databases">
        <authorList>
            <person name="Weinstock G."/>
            <person name="Sodergren E."/>
            <person name="Lobos E.A."/>
            <person name="Fulton L."/>
            <person name="Fulton R."/>
            <person name="Courtney L."/>
            <person name="Fronick C."/>
            <person name="O'Laughlin M."/>
            <person name="Godfrey J."/>
            <person name="Wilson R.M."/>
            <person name="Miner T."/>
            <person name="Farmer C."/>
            <person name="Delehaunty K."/>
            <person name="Cordes M."/>
            <person name="Minx P."/>
            <person name="Tomlinson C."/>
            <person name="Chen J."/>
            <person name="Wollam A."/>
            <person name="Pepin K.H."/>
            <person name="Bhonagiri V."/>
            <person name="Zhang X."/>
            <person name="Warren W."/>
            <person name="Mitreva M."/>
            <person name="Mardis E.R."/>
            <person name="Wilson R.K."/>
        </authorList>
    </citation>
    <scope>NUCLEOTIDE SEQUENCE [LARGE SCALE GENOMIC DNA]</scope>
    <source>
        <strain evidence="2 3">RP2S-4</strain>
    </source>
</reference>
<dbReference type="AlphaFoldDB" id="A0ABC9TK92"/>
<comment type="caution">
    <text evidence="2">The sequence shown here is derived from an EMBL/GenBank/DDBJ whole genome shotgun (WGS) entry which is preliminary data.</text>
</comment>
<accession>A0ABC9TK92</accession>
<protein>
    <submittedName>
        <fullName evidence="2">Uncharacterized protein</fullName>
    </submittedName>
</protein>
<organism evidence="2 3">
    <name type="scientific">Enterococcus faecalis RP2S-4</name>
    <dbReference type="NCBI Taxonomy" id="1244145"/>
    <lineage>
        <taxon>Bacteria</taxon>
        <taxon>Bacillati</taxon>
        <taxon>Bacillota</taxon>
        <taxon>Bacilli</taxon>
        <taxon>Lactobacillales</taxon>
        <taxon>Enterococcaceae</taxon>
        <taxon>Enterococcus</taxon>
    </lineage>
</organism>
<name>A0ABC9TK92_ENTFL</name>
<dbReference type="EMBL" id="ATIR01000079">
    <property type="protein sequence ID" value="EPI06278.1"/>
    <property type="molecule type" value="Genomic_DNA"/>
</dbReference>
<evidence type="ECO:0000313" key="2">
    <source>
        <dbReference type="EMBL" id="EPI06278.1"/>
    </source>
</evidence>